<dbReference type="Pfam" id="PF03321">
    <property type="entry name" value="GH3"/>
    <property type="match status" value="1"/>
</dbReference>
<organism evidence="1 2">
    <name type="scientific">Nicotiana attenuata</name>
    <name type="common">Coyote tobacco</name>
    <dbReference type="NCBI Taxonomy" id="49451"/>
    <lineage>
        <taxon>Eukaryota</taxon>
        <taxon>Viridiplantae</taxon>
        <taxon>Streptophyta</taxon>
        <taxon>Embryophyta</taxon>
        <taxon>Tracheophyta</taxon>
        <taxon>Spermatophyta</taxon>
        <taxon>Magnoliopsida</taxon>
        <taxon>eudicotyledons</taxon>
        <taxon>Gunneridae</taxon>
        <taxon>Pentapetalae</taxon>
        <taxon>asterids</taxon>
        <taxon>lamiids</taxon>
        <taxon>Solanales</taxon>
        <taxon>Solanaceae</taxon>
        <taxon>Nicotianoideae</taxon>
        <taxon>Nicotianeae</taxon>
        <taxon>Nicotiana</taxon>
    </lineage>
</organism>
<dbReference type="Proteomes" id="UP000187609">
    <property type="component" value="Unassembled WGS sequence"/>
</dbReference>
<dbReference type="STRING" id="49451.A0A314KHZ3"/>
<proteinExistence type="predicted"/>
<dbReference type="PANTHER" id="PTHR31901">
    <property type="entry name" value="GH3 DOMAIN-CONTAINING PROTEIN"/>
    <property type="match status" value="1"/>
</dbReference>
<dbReference type="InterPro" id="IPR004993">
    <property type="entry name" value="GH3"/>
</dbReference>
<dbReference type="GO" id="GO:0005737">
    <property type="term" value="C:cytoplasm"/>
    <property type="evidence" value="ECO:0007669"/>
    <property type="project" value="TreeGrafter"/>
</dbReference>
<dbReference type="EMBL" id="MJEQ01001946">
    <property type="protein sequence ID" value="OIT28818.1"/>
    <property type="molecule type" value="Genomic_DNA"/>
</dbReference>
<sequence length="115" mass="13352">MPEAPSALSDDGSFDENNKKLLQFFENITTNADEVQKKVLNEILSRNAGVEYLQRHGLNGKTVYETFKKIKSRTLIHNGYEPKFLFSFLFVEAVRSLMKNRICLKLKMSDFRDMI</sequence>
<reference evidence="1" key="1">
    <citation type="submission" date="2016-11" db="EMBL/GenBank/DDBJ databases">
        <title>The genome of Nicotiana attenuata.</title>
        <authorList>
            <person name="Xu S."/>
            <person name="Brockmoeller T."/>
            <person name="Gaquerel E."/>
            <person name="Navarro A."/>
            <person name="Kuhl H."/>
            <person name="Gase K."/>
            <person name="Ling Z."/>
            <person name="Zhou W."/>
            <person name="Kreitzer C."/>
            <person name="Stanke M."/>
            <person name="Tang H."/>
            <person name="Lyons E."/>
            <person name="Pandey P."/>
            <person name="Pandey S.P."/>
            <person name="Timmermann B."/>
            <person name="Baldwin I.T."/>
        </authorList>
    </citation>
    <scope>NUCLEOTIDE SEQUENCE [LARGE SCALE GENOMIC DNA]</scope>
    <source>
        <strain evidence="1">UT</strain>
    </source>
</reference>
<comment type="caution">
    <text evidence="1">The sequence shown here is derived from an EMBL/GenBank/DDBJ whole genome shotgun (WGS) entry which is preliminary data.</text>
</comment>
<evidence type="ECO:0000313" key="1">
    <source>
        <dbReference type="EMBL" id="OIT28818.1"/>
    </source>
</evidence>
<evidence type="ECO:0000313" key="2">
    <source>
        <dbReference type="Proteomes" id="UP000187609"/>
    </source>
</evidence>
<dbReference type="GO" id="GO:0010279">
    <property type="term" value="F:indole-3-acetic acid amido synthetase activity"/>
    <property type="evidence" value="ECO:0007669"/>
    <property type="project" value="TreeGrafter"/>
</dbReference>
<keyword evidence="2" id="KW-1185">Reference proteome</keyword>
<name>A0A314KHZ3_NICAT</name>
<feature type="non-terminal residue" evidence="1">
    <location>
        <position position="115"/>
    </location>
</feature>
<dbReference type="SMR" id="A0A314KHZ3"/>
<dbReference type="Gramene" id="OIT28818">
    <property type="protein sequence ID" value="OIT28818"/>
    <property type="gene ID" value="A4A49_63420"/>
</dbReference>
<gene>
    <name evidence="1" type="primary">GH3.6_5</name>
    <name evidence="1" type="ORF">A4A49_63420</name>
</gene>
<protein>
    <submittedName>
        <fullName evidence="1">Indole-3-acetic acid-amido synthetase gh3.6</fullName>
    </submittedName>
</protein>
<dbReference type="PANTHER" id="PTHR31901:SF83">
    <property type="entry name" value="INDOLE-3-ACETIC ACID-AMIDO SYNTHETASE GH3.6-LIKE"/>
    <property type="match status" value="1"/>
</dbReference>
<dbReference type="AlphaFoldDB" id="A0A314KHZ3"/>
<accession>A0A314KHZ3</accession>